<feature type="chain" id="PRO_5041897842" evidence="10">
    <location>
        <begin position="16"/>
        <end position="848"/>
    </location>
</feature>
<keyword evidence="9" id="KW-0812">Transmembrane</keyword>
<keyword evidence="6" id="KW-0560">Oxidoreductase</keyword>
<dbReference type="Pfam" id="PF14604">
    <property type="entry name" value="SH3_9"/>
    <property type="match status" value="1"/>
</dbReference>
<feature type="binding site" evidence="7">
    <location>
        <position position="630"/>
    </location>
    <ligand>
        <name>FAD</name>
        <dbReference type="ChEBI" id="CHEBI:57692"/>
    </ligand>
</feature>
<dbReference type="SUPFAM" id="SSF55856">
    <property type="entry name" value="Cytochrome b5-like heme/steroid binding domain"/>
    <property type="match status" value="1"/>
</dbReference>
<keyword evidence="10" id="KW-0732">Signal</keyword>
<dbReference type="SMART" id="SM00664">
    <property type="entry name" value="DoH"/>
    <property type="match status" value="1"/>
</dbReference>
<evidence type="ECO:0000256" key="9">
    <source>
        <dbReference type="SAM" id="Phobius"/>
    </source>
</evidence>
<feature type="binding site" evidence="7">
    <location>
        <position position="608"/>
    </location>
    <ligand>
        <name>FAD</name>
        <dbReference type="ChEBI" id="CHEBI:57692"/>
    </ligand>
</feature>
<keyword evidence="4 7" id="KW-0285">Flavoprotein</keyword>
<organism evidence="15 16">
    <name type="scientific">Boothiomyces macroporosus</name>
    <dbReference type="NCBI Taxonomy" id="261099"/>
    <lineage>
        <taxon>Eukaryota</taxon>
        <taxon>Fungi</taxon>
        <taxon>Fungi incertae sedis</taxon>
        <taxon>Chytridiomycota</taxon>
        <taxon>Chytridiomycota incertae sedis</taxon>
        <taxon>Chytridiomycetes</taxon>
        <taxon>Rhizophydiales</taxon>
        <taxon>Terramycetaceae</taxon>
        <taxon>Boothiomyces</taxon>
    </lineage>
</organism>
<feature type="binding site" evidence="7">
    <location>
        <position position="606"/>
    </location>
    <ligand>
        <name>FAD</name>
        <dbReference type="ChEBI" id="CHEBI:57692"/>
    </ligand>
</feature>
<gene>
    <name evidence="15" type="ORF">HK103_001496</name>
</gene>
<dbReference type="AlphaFoldDB" id="A0AAD5UJU8"/>
<evidence type="ECO:0000256" key="2">
    <source>
        <dbReference type="ARBA" id="ARBA00006105"/>
    </source>
</evidence>
<dbReference type="CDD" id="cd08760">
    <property type="entry name" value="Cyt_b561_FRRS1_like"/>
    <property type="match status" value="1"/>
</dbReference>
<dbReference type="SMART" id="SM00326">
    <property type="entry name" value="SH3"/>
    <property type="match status" value="1"/>
</dbReference>
<dbReference type="SUPFAM" id="SSF63380">
    <property type="entry name" value="Riboflavin synthase domain-like"/>
    <property type="match status" value="1"/>
</dbReference>
<dbReference type="Proteomes" id="UP001210925">
    <property type="component" value="Unassembled WGS sequence"/>
</dbReference>
<keyword evidence="16" id="KW-1185">Reference proteome</keyword>
<feature type="signal peptide" evidence="10">
    <location>
        <begin position="1"/>
        <end position="15"/>
    </location>
</feature>
<protein>
    <submittedName>
        <fullName evidence="15">Uncharacterized protein</fullName>
    </submittedName>
</protein>
<comment type="caution">
    <text evidence="15">The sequence shown here is derived from an EMBL/GenBank/DDBJ whole genome shotgun (WGS) entry which is preliminary data.</text>
</comment>
<feature type="domain" description="FAD-binding FR-type" evidence="14">
    <location>
        <begin position="544"/>
        <end position="656"/>
    </location>
</feature>
<keyword evidence="5 7" id="KW-0274">FAD</keyword>
<feature type="domain" description="SH3" evidence="11">
    <location>
        <begin position="693"/>
        <end position="754"/>
    </location>
</feature>
<dbReference type="Pfam" id="PF03351">
    <property type="entry name" value="DOMON"/>
    <property type="match status" value="1"/>
</dbReference>
<keyword evidence="9" id="KW-1133">Transmembrane helix</keyword>
<dbReference type="InterPro" id="IPR045266">
    <property type="entry name" value="DOH_DOMON"/>
</dbReference>
<feature type="binding site" evidence="7">
    <location>
        <position position="681"/>
    </location>
    <ligand>
        <name>FAD</name>
        <dbReference type="ChEBI" id="CHEBI:57692"/>
    </ligand>
</feature>
<accession>A0AAD5UJU8</accession>
<feature type="transmembrane region" description="Helical" evidence="9">
    <location>
        <begin position="238"/>
        <end position="258"/>
    </location>
</feature>
<dbReference type="PANTHER" id="PTHR19370">
    <property type="entry name" value="NADH-CYTOCHROME B5 REDUCTASE"/>
    <property type="match status" value="1"/>
</dbReference>
<dbReference type="InterPro" id="IPR036400">
    <property type="entry name" value="Cyt_B5-like_heme/steroid_sf"/>
</dbReference>
<dbReference type="PROSITE" id="PS50836">
    <property type="entry name" value="DOMON"/>
    <property type="match status" value="1"/>
</dbReference>
<evidence type="ECO:0000256" key="1">
    <source>
        <dbReference type="ARBA" id="ARBA00001974"/>
    </source>
</evidence>
<evidence type="ECO:0000256" key="5">
    <source>
        <dbReference type="ARBA" id="ARBA00022827"/>
    </source>
</evidence>
<keyword evidence="3 8" id="KW-0728">SH3 domain</keyword>
<evidence type="ECO:0000259" key="11">
    <source>
        <dbReference type="PROSITE" id="PS50002"/>
    </source>
</evidence>
<evidence type="ECO:0000313" key="16">
    <source>
        <dbReference type="Proteomes" id="UP001210925"/>
    </source>
</evidence>
<dbReference type="InterPro" id="IPR017938">
    <property type="entry name" value="Riboflavin_synthase-like_b-brl"/>
</dbReference>
<keyword evidence="9" id="KW-0472">Membrane</keyword>
<dbReference type="PROSITE" id="PS50255">
    <property type="entry name" value="CYTOCHROME_B5_2"/>
    <property type="match status" value="1"/>
</dbReference>
<dbReference type="InterPro" id="IPR036028">
    <property type="entry name" value="SH3-like_dom_sf"/>
</dbReference>
<dbReference type="InterPro" id="IPR001452">
    <property type="entry name" value="SH3_domain"/>
</dbReference>
<dbReference type="PROSITE" id="PS50002">
    <property type="entry name" value="SH3"/>
    <property type="match status" value="1"/>
</dbReference>
<dbReference type="InterPro" id="IPR005018">
    <property type="entry name" value="DOMON_domain"/>
</dbReference>
<evidence type="ECO:0000259" key="13">
    <source>
        <dbReference type="PROSITE" id="PS50836"/>
    </source>
</evidence>
<dbReference type="InterPro" id="IPR001834">
    <property type="entry name" value="CBR-like"/>
</dbReference>
<feature type="transmembrane region" description="Helical" evidence="9">
    <location>
        <begin position="204"/>
        <end position="226"/>
    </location>
</feature>
<dbReference type="Gene3D" id="2.60.40.1210">
    <property type="entry name" value="Cellobiose dehydrogenase, cytochrome domain"/>
    <property type="match status" value="1"/>
</dbReference>
<proteinExistence type="inferred from homology"/>
<reference evidence="15" key="1">
    <citation type="submission" date="2020-05" db="EMBL/GenBank/DDBJ databases">
        <title>Phylogenomic resolution of chytrid fungi.</title>
        <authorList>
            <person name="Stajich J.E."/>
            <person name="Amses K."/>
            <person name="Simmons R."/>
            <person name="Seto K."/>
            <person name="Myers J."/>
            <person name="Bonds A."/>
            <person name="Quandt C.A."/>
            <person name="Barry K."/>
            <person name="Liu P."/>
            <person name="Grigoriev I."/>
            <person name="Longcore J.E."/>
            <person name="James T.Y."/>
        </authorList>
    </citation>
    <scope>NUCLEOTIDE SEQUENCE</scope>
    <source>
        <strain evidence="15">PLAUS21</strain>
    </source>
</reference>
<dbReference type="SUPFAM" id="SSF52343">
    <property type="entry name" value="Ferredoxin reductase-like, C-terminal NADP-linked domain"/>
    <property type="match status" value="1"/>
</dbReference>
<dbReference type="Pfam" id="PF00970">
    <property type="entry name" value="FAD_binding_6"/>
    <property type="match status" value="1"/>
</dbReference>
<dbReference type="PROSITE" id="PS51384">
    <property type="entry name" value="FAD_FR"/>
    <property type="match status" value="1"/>
</dbReference>
<dbReference type="Gene3D" id="2.30.30.40">
    <property type="entry name" value="SH3 Domains"/>
    <property type="match status" value="1"/>
</dbReference>
<feature type="binding site" evidence="7">
    <location>
        <position position="623"/>
    </location>
    <ligand>
        <name>FAD</name>
        <dbReference type="ChEBI" id="CHEBI:57692"/>
    </ligand>
</feature>
<dbReference type="InterPro" id="IPR039261">
    <property type="entry name" value="FNR_nucleotide-bd"/>
</dbReference>
<evidence type="ECO:0000256" key="10">
    <source>
        <dbReference type="SAM" id="SignalP"/>
    </source>
</evidence>
<dbReference type="EMBL" id="JADGKB010000014">
    <property type="protein sequence ID" value="KAJ3259986.1"/>
    <property type="molecule type" value="Genomic_DNA"/>
</dbReference>
<dbReference type="SUPFAM" id="SSF49344">
    <property type="entry name" value="CBD9-like"/>
    <property type="match status" value="1"/>
</dbReference>
<sequence length="848" mass="94654">MRLIPLLISAVLGNGNVGPLGTPSDNYKFTTTLYKDTDAQLVFEWSTTATDFNGRLTLTSAIPLQYSWIGLGFGPGMLNAQMIVCHNLGNSSVAFHEHYSDTSYAPPLDYQSPAITTTLTGQATTNVQDCSFTRPLAPNDGIHLNIQPDSPMSMIWAFNPQSGINYEGKRFTHHQTNNRGAMNVILSQGAAIPTSTVSFTMKQIHGFGMMATWLVLLPFGAFYARYCKSIAGWLIMKVIVQITGVIALVAFIFVVAFSGIPFEPSRPHTVFGITIASIVGVQVVLGFMSLVGLSNEDASQYRDVAREPREILPWVIYAVLLGVWILLFIGAEIYFKVYIARSDLGYSKVLQTTQPIMNLEKLSLKEGNKVSFTWATLDKAILDGKLYVVANGKYVYDISHWIKSHPGGQIILQAVAGTDISNDYFHESGYDAEEFVPQKDAPFEHRGTNQGITELTHQDIIKARKQSINSLQSYRMTTINGFHLPVFNEQDWTFIQRARRTHVHTRLAVQKLASLCVGEIRQDYSPYSASDSQYNQVGRSFDPSEYRRYALTRVTNETPTGAQKGYFRFRFCILFPYDIRDNQPVNFLPGQAIEIQVRINGERISRYYTPISGDLNAFEVLIKIEPNGAMCQYLIGQQPGDRQFKIRGPFGNSLLPPPENFYRGEFFPETVFFFAGGSGITPFIQLINHLYLSTRTTLKVVQDYEATLSDELTIAVGDYVQIIHHYYDGWCYGINLSNNREGAFPVGCTLPNAPVNVVLFNISDGNETMGSNVIEGAQLAFPQLVTAYRLTSKSLSGERIMPILSSYSRNLQVVVCGPNGMNSTIVDMLSEYRGPWNDNLRILGGESW</sequence>
<evidence type="ECO:0000256" key="8">
    <source>
        <dbReference type="PROSITE-ProRule" id="PRU00192"/>
    </source>
</evidence>
<feature type="domain" description="DOMON" evidence="13">
    <location>
        <begin position="39"/>
        <end position="159"/>
    </location>
</feature>
<dbReference type="Gene3D" id="2.40.30.10">
    <property type="entry name" value="Translation factors"/>
    <property type="match status" value="1"/>
</dbReference>
<evidence type="ECO:0000313" key="15">
    <source>
        <dbReference type="EMBL" id="KAJ3259986.1"/>
    </source>
</evidence>
<dbReference type="InterPro" id="IPR017927">
    <property type="entry name" value="FAD-bd_FR_type"/>
</dbReference>
<dbReference type="PANTHER" id="PTHR19370:SF184">
    <property type="entry name" value="NADH-CYTOCHROME B5 REDUCTASE-LIKE"/>
    <property type="match status" value="1"/>
</dbReference>
<feature type="transmembrane region" description="Helical" evidence="9">
    <location>
        <begin position="270"/>
        <end position="293"/>
    </location>
</feature>
<dbReference type="Pfam" id="PF00173">
    <property type="entry name" value="Cyt-b5"/>
    <property type="match status" value="1"/>
</dbReference>
<feature type="domain" description="Cytochrome b5 heme-binding" evidence="12">
    <location>
        <begin position="354"/>
        <end position="424"/>
    </location>
</feature>
<dbReference type="Gene3D" id="3.10.120.10">
    <property type="entry name" value="Cytochrome b5-like heme/steroid binding domain"/>
    <property type="match status" value="1"/>
</dbReference>
<evidence type="ECO:0000256" key="4">
    <source>
        <dbReference type="ARBA" id="ARBA00022630"/>
    </source>
</evidence>
<dbReference type="InterPro" id="IPR001199">
    <property type="entry name" value="Cyt_B5-like_heme/steroid-bd"/>
</dbReference>
<comment type="cofactor">
    <cofactor evidence="1 7">
        <name>FAD</name>
        <dbReference type="ChEBI" id="CHEBI:57692"/>
    </cofactor>
</comment>
<evidence type="ECO:0000256" key="7">
    <source>
        <dbReference type="PIRSR" id="PIRSR601834-1"/>
    </source>
</evidence>
<dbReference type="CDD" id="cd09631">
    <property type="entry name" value="DOMON_DOH"/>
    <property type="match status" value="1"/>
</dbReference>
<dbReference type="GO" id="GO:0016491">
    <property type="term" value="F:oxidoreductase activity"/>
    <property type="evidence" value="ECO:0007669"/>
    <property type="project" value="UniProtKB-KW"/>
</dbReference>
<feature type="binding site" evidence="7">
    <location>
        <position position="621"/>
    </location>
    <ligand>
        <name>FAD</name>
        <dbReference type="ChEBI" id="CHEBI:57692"/>
    </ligand>
</feature>
<comment type="similarity">
    <text evidence="2">Belongs to the flavoprotein pyridine nucleotide cytochrome reductase family.</text>
</comment>
<evidence type="ECO:0000259" key="12">
    <source>
        <dbReference type="PROSITE" id="PS50255"/>
    </source>
</evidence>
<evidence type="ECO:0000256" key="3">
    <source>
        <dbReference type="ARBA" id="ARBA00022443"/>
    </source>
</evidence>
<name>A0AAD5UJU8_9FUNG</name>
<feature type="transmembrane region" description="Helical" evidence="9">
    <location>
        <begin position="314"/>
        <end position="335"/>
    </location>
</feature>
<evidence type="ECO:0000259" key="14">
    <source>
        <dbReference type="PROSITE" id="PS51384"/>
    </source>
</evidence>
<dbReference type="InterPro" id="IPR008333">
    <property type="entry name" value="Cbr1-like_FAD-bd_dom"/>
</dbReference>
<evidence type="ECO:0000256" key="6">
    <source>
        <dbReference type="ARBA" id="ARBA00023002"/>
    </source>
</evidence>
<dbReference type="SUPFAM" id="SSF50044">
    <property type="entry name" value="SH3-domain"/>
    <property type="match status" value="1"/>
</dbReference>
<dbReference type="SMART" id="SM01117">
    <property type="entry name" value="Cyt-b5"/>
    <property type="match status" value="1"/>
</dbReference>